<evidence type="ECO:0000313" key="1">
    <source>
        <dbReference type="EMBL" id="KZX19725.1"/>
    </source>
</evidence>
<reference evidence="1 2" key="1">
    <citation type="submission" date="2015-08" db="EMBL/GenBank/DDBJ databases">
        <title>Draft Genome Sequence of Rathayibacter sp. Strain VKM Ac-2596 Isolated from Leaf Gall Induced by Plant-Parasitic Nematodes.</title>
        <authorList>
            <person name="Vasilenko O.V."/>
            <person name="Starodumova I.P."/>
            <person name="Tarlachkov S.V."/>
            <person name="Dorofeeva L.V."/>
            <person name="Evtushenko L.I."/>
        </authorList>
    </citation>
    <scope>NUCLEOTIDE SEQUENCE [LARGE SCALE GENOMIC DNA]</scope>
    <source>
        <strain evidence="1 2">VKM Ac-2596</strain>
    </source>
</reference>
<accession>A0A162FMS6</accession>
<proteinExistence type="predicted"/>
<sequence length="37" mass="3781">MLDLAVDEVETMDAPDSEFVAGFVTAVAIGGLIVAIT</sequence>
<evidence type="ECO:0000313" key="2">
    <source>
        <dbReference type="Proteomes" id="UP000076717"/>
    </source>
</evidence>
<comment type="caution">
    <text evidence="1">The sequence shown here is derived from an EMBL/GenBank/DDBJ whole genome shotgun (WGS) entry which is preliminary data.</text>
</comment>
<dbReference type="RefSeq" id="WP_330220192.1">
    <property type="nucleotide sequence ID" value="NZ_CP047186.1"/>
</dbReference>
<gene>
    <name evidence="1" type="ORF">ACH61_03178</name>
</gene>
<keyword evidence="2" id="KW-1185">Reference proteome</keyword>
<dbReference type="EMBL" id="LIIN01000230">
    <property type="protein sequence ID" value="KZX19725.1"/>
    <property type="molecule type" value="Genomic_DNA"/>
</dbReference>
<organism evidence="1 2">
    <name type="scientific">Rathayibacter tanaceti</name>
    <dbReference type="NCBI Taxonomy" id="1671680"/>
    <lineage>
        <taxon>Bacteria</taxon>
        <taxon>Bacillati</taxon>
        <taxon>Actinomycetota</taxon>
        <taxon>Actinomycetes</taxon>
        <taxon>Micrococcales</taxon>
        <taxon>Microbacteriaceae</taxon>
        <taxon>Rathayibacter</taxon>
    </lineage>
</organism>
<protein>
    <submittedName>
        <fullName evidence="1">Uncharacterized protein</fullName>
    </submittedName>
</protein>
<dbReference type="AlphaFoldDB" id="A0A162FMS6"/>
<dbReference type="Proteomes" id="UP000076717">
    <property type="component" value="Unassembled WGS sequence"/>
</dbReference>
<dbReference type="NCBIfam" id="NF041808">
    <property type="entry name" value="daptide_123"/>
    <property type="match status" value="1"/>
</dbReference>
<name>A0A162FMS6_9MICO</name>